<name>A0A1L5NS27_9HYPH</name>
<accession>A0A1L5NS27</accession>
<dbReference type="GO" id="GO:0044594">
    <property type="term" value="F:17-beta-hydroxysteroid dehydrogenase (NAD+) activity"/>
    <property type="evidence" value="ECO:0007669"/>
    <property type="project" value="TreeGrafter"/>
</dbReference>
<dbReference type="AlphaFoldDB" id="A0A1L5NS27"/>
<proteinExistence type="predicted"/>
<evidence type="ECO:0000259" key="2">
    <source>
        <dbReference type="Pfam" id="PF22622"/>
    </source>
</evidence>
<dbReference type="Pfam" id="PF22622">
    <property type="entry name" value="MFE-2_hydrat-2_N"/>
    <property type="match status" value="1"/>
</dbReference>
<evidence type="ECO:0000259" key="1">
    <source>
        <dbReference type="Pfam" id="PF01575"/>
    </source>
</evidence>
<gene>
    <name evidence="3" type="ORF">IE4872_PD00158</name>
</gene>
<dbReference type="SUPFAM" id="SSF54637">
    <property type="entry name" value="Thioesterase/thiol ester dehydrase-isomerase"/>
    <property type="match status" value="2"/>
</dbReference>
<dbReference type="Gene3D" id="3.10.129.10">
    <property type="entry name" value="Hotdog Thioesterase"/>
    <property type="match status" value="1"/>
</dbReference>
<protein>
    <submittedName>
        <fullName evidence="3">Enoyl-CoA hydratase protein</fullName>
    </submittedName>
</protein>
<dbReference type="GO" id="GO:0003857">
    <property type="term" value="F:(3S)-3-hydroxyacyl-CoA dehydrogenase (NAD+) activity"/>
    <property type="evidence" value="ECO:0007669"/>
    <property type="project" value="TreeGrafter"/>
</dbReference>
<reference evidence="3 4" key="1">
    <citation type="submission" date="2016-09" db="EMBL/GenBank/DDBJ databases">
        <title>The complete genome sequences of Rhizobium gallicum, symbiovars gallicum and phaseoli, symbionts associated to common bean (Phaseolus vulgaris).</title>
        <authorList>
            <person name="Bustos P."/>
            <person name="Santamaria R.I."/>
            <person name="Perez-Carrascal O.M."/>
            <person name="Juarez S."/>
            <person name="Lozano L."/>
            <person name="Martinez-Flores I."/>
            <person name="Martinez-Romero E."/>
            <person name="Cevallos M."/>
            <person name="Romero D."/>
            <person name="Davila G."/>
            <person name="Gonzalez V."/>
        </authorList>
    </citation>
    <scope>NUCLEOTIDE SEQUENCE [LARGE SCALE GENOMIC DNA]</scope>
    <source>
        <strain evidence="3 4">IE4872</strain>
        <plasmid evidence="4">prgalie4872d</plasmid>
    </source>
</reference>
<dbReference type="InterPro" id="IPR054357">
    <property type="entry name" value="MFE-2_N"/>
</dbReference>
<dbReference type="GO" id="GO:0004300">
    <property type="term" value="F:enoyl-CoA hydratase activity"/>
    <property type="evidence" value="ECO:0007669"/>
    <property type="project" value="TreeGrafter"/>
</dbReference>
<dbReference type="PANTHER" id="PTHR13078">
    <property type="entry name" value="PEROXISOMAL MULTIFUNCTIONAL ENZYME TYPE 2-RELATED"/>
    <property type="match status" value="1"/>
</dbReference>
<evidence type="ECO:0000313" key="3">
    <source>
        <dbReference type="EMBL" id="APO70700.1"/>
    </source>
</evidence>
<dbReference type="InterPro" id="IPR002539">
    <property type="entry name" value="MaoC-like_dom"/>
</dbReference>
<dbReference type="PANTHER" id="PTHR13078:SF56">
    <property type="entry name" value="PEROXISOMAL MULTIFUNCTIONAL ENZYME TYPE 2"/>
    <property type="match status" value="1"/>
</dbReference>
<dbReference type="GO" id="GO:0006635">
    <property type="term" value="P:fatty acid beta-oxidation"/>
    <property type="evidence" value="ECO:0007669"/>
    <property type="project" value="TreeGrafter"/>
</dbReference>
<dbReference type="Pfam" id="PF01575">
    <property type="entry name" value="MaoC_dehydratas"/>
    <property type="match status" value="1"/>
</dbReference>
<dbReference type="Proteomes" id="UP000184749">
    <property type="component" value="Plasmid pRgalIE4872d"/>
</dbReference>
<keyword evidence="3" id="KW-0614">Plasmid</keyword>
<dbReference type="OrthoDB" id="5522043at2"/>
<organism evidence="3 4">
    <name type="scientific">Rhizobium gallicum</name>
    <dbReference type="NCBI Taxonomy" id="56730"/>
    <lineage>
        <taxon>Bacteria</taxon>
        <taxon>Pseudomonadati</taxon>
        <taxon>Pseudomonadota</taxon>
        <taxon>Alphaproteobacteria</taxon>
        <taxon>Hyphomicrobiales</taxon>
        <taxon>Rhizobiaceae</taxon>
        <taxon>Rhizobium/Agrobacterium group</taxon>
        <taxon>Rhizobium</taxon>
    </lineage>
</organism>
<dbReference type="InterPro" id="IPR029069">
    <property type="entry name" value="HotDog_dom_sf"/>
</dbReference>
<feature type="domain" description="MaoC-like" evidence="1">
    <location>
        <begin position="163"/>
        <end position="276"/>
    </location>
</feature>
<geneLocation type="plasmid" evidence="4">
    <name>prgalie4872d</name>
</geneLocation>
<sequence length="289" mass="31260">MPIDPDRLLNWTLPEVETSFSTRETILYALGVGLGNDPADKDQLRFVYEGQLKALPTMAVVLCHPGDWLGDVGVDTTRLVHGEQGLVLYRPLPPQGDVVGKTRVTGFVDKGPGRGALIYLERELSCKNTGLPLATVTTVAFARGDGGCSGSTGPAPEPHRIPDREPDICCDLATFHQMALVYRLSGDLNPLHADPDFARKAGFERPVLHGLATFGVAGHAILKELCDYNPDRLAAISGRFTSPVFPGETFRTEIWVDGDIVSFRTSSVERGVMAINNGHARLRSADVGE</sequence>
<evidence type="ECO:0000313" key="4">
    <source>
        <dbReference type="Proteomes" id="UP000184749"/>
    </source>
</evidence>
<feature type="domain" description="Peroxisomal multifunctional enzyme type 2-like N-terminal" evidence="2">
    <location>
        <begin position="19"/>
        <end position="144"/>
    </location>
</feature>
<dbReference type="CDD" id="cd03448">
    <property type="entry name" value="HDE_HSD"/>
    <property type="match status" value="1"/>
</dbReference>
<dbReference type="EMBL" id="CP017105">
    <property type="protein sequence ID" value="APO70700.1"/>
    <property type="molecule type" value="Genomic_DNA"/>
</dbReference>